<dbReference type="VEuPathDB" id="FungiDB:PYU1_G002711"/>
<dbReference type="HOGENOM" id="CLU_475270_0_0_1"/>
<evidence type="ECO:0000256" key="4">
    <source>
        <dbReference type="SAM" id="MobiDB-lite"/>
    </source>
</evidence>
<name>K3WCM3_GLOUD</name>
<sequence>MIRSLLQSLPSGRSSASYFTWRLPAHQDLDASEQYLNEQLVHVAGSVAMEFDAHARRTGQQQENEDEDDALCQLSLHKHVWSFIRRQTAFSAASMEKLQLEKYQAEQSIRNAMDLISLLLYLRQRELERQNETSERQQLLEKELQRRKNTIQALTTELETTKQHMAQQENYFRAKELAFANERKTWQTERKSLEVLVARLQGVETAFKAQLRRKDTEYERLRKNLQDSVARTSKEQRGITVGKPLNSVTERKRTVLQSQSHENRLSKQIMENLECKKAELLFENEALVNSYEGLQRQLELLTSQYRKAAQLFLAKKGPDGVSEELLALTSVPIDDFMPTAFAVPSKQQLPHYIAKSMDVLHGKLGQFEVAMRADLEQDAIDDRDEAIAILQKKLTEAQEIITEQDHLLQASLVNEPVGSMAASTTRDQQQELRDFGCRVERRFSFGSDDDEITPLAKSSSSRALPAHTLEVAMLEELEERAEALEREKRDVAFQQKHIEQERQLLQDQAMKLDQDRLAFETAKQEFLFEPRRVWDSIAASGDAMATPDDVTMADSSSPNASTPLTPAKKKRSAHFAELDVEMDSPSIRIPVPGSTTPGTATLLKRIGIVAYDGAVSSP</sequence>
<keyword evidence="2 3" id="KW-0175">Coiled coil</keyword>
<protein>
    <submittedName>
        <fullName evidence="5">Uncharacterized protein</fullName>
    </submittedName>
</protein>
<organism evidence="5 6">
    <name type="scientific">Globisporangium ultimum (strain ATCC 200006 / CBS 805.95 / DAOM BR144)</name>
    <name type="common">Pythium ultimum</name>
    <dbReference type="NCBI Taxonomy" id="431595"/>
    <lineage>
        <taxon>Eukaryota</taxon>
        <taxon>Sar</taxon>
        <taxon>Stramenopiles</taxon>
        <taxon>Oomycota</taxon>
        <taxon>Peronosporomycetes</taxon>
        <taxon>Pythiales</taxon>
        <taxon>Pythiaceae</taxon>
        <taxon>Globisporangium</taxon>
    </lineage>
</organism>
<dbReference type="EnsemblProtists" id="PYU1_T002714">
    <property type="protein sequence ID" value="PYU1_T002714"/>
    <property type="gene ID" value="PYU1_G002711"/>
</dbReference>
<evidence type="ECO:0000256" key="2">
    <source>
        <dbReference type="ARBA" id="ARBA00023054"/>
    </source>
</evidence>
<evidence type="ECO:0000256" key="3">
    <source>
        <dbReference type="SAM" id="Coils"/>
    </source>
</evidence>
<reference evidence="6" key="2">
    <citation type="submission" date="2010-04" db="EMBL/GenBank/DDBJ databases">
        <authorList>
            <person name="Buell R."/>
            <person name="Hamilton J."/>
            <person name="Hostetler J."/>
        </authorList>
    </citation>
    <scope>NUCLEOTIDE SEQUENCE [LARGE SCALE GENOMIC DNA]</scope>
    <source>
        <strain evidence="6">DAOM:BR144</strain>
    </source>
</reference>
<keyword evidence="6" id="KW-1185">Reference proteome</keyword>
<dbReference type="Proteomes" id="UP000019132">
    <property type="component" value="Unassembled WGS sequence"/>
</dbReference>
<evidence type="ECO:0000256" key="1">
    <source>
        <dbReference type="ARBA" id="ARBA00009291"/>
    </source>
</evidence>
<evidence type="ECO:0000313" key="6">
    <source>
        <dbReference type="Proteomes" id="UP000019132"/>
    </source>
</evidence>
<dbReference type="PANTHER" id="PTHR47057">
    <property type="entry name" value="AFADIN/ALPHA-ACTININ-BINDING"/>
    <property type="match status" value="1"/>
</dbReference>
<reference evidence="6" key="1">
    <citation type="journal article" date="2010" name="Genome Biol.">
        <title>Genome sequence of the necrotrophic plant pathogen Pythium ultimum reveals original pathogenicity mechanisms and effector repertoire.</title>
        <authorList>
            <person name="Levesque C.A."/>
            <person name="Brouwer H."/>
            <person name="Cano L."/>
            <person name="Hamilton J.P."/>
            <person name="Holt C."/>
            <person name="Huitema E."/>
            <person name="Raffaele S."/>
            <person name="Robideau G.P."/>
            <person name="Thines M."/>
            <person name="Win J."/>
            <person name="Zerillo M.M."/>
            <person name="Beakes G.W."/>
            <person name="Boore J.L."/>
            <person name="Busam D."/>
            <person name="Dumas B."/>
            <person name="Ferriera S."/>
            <person name="Fuerstenberg S.I."/>
            <person name="Gachon C.M."/>
            <person name="Gaulin E."/>
            <person name="Govers F."/>
            <person name="Grenville-Briggs L."/>
            <person name="Horner N."/>
            <person name="Hostetler J."/>
            <person name="Jiang R.H."/>
            <person name="Johnson J."/>
            <person name="Krajaejun T."/>
            <person name="Lin H."/>
            <person name="Meijer H.J."/>
            <person name="Moore B."/>
            <person name="Morris P."/>
            <person name="Phuntmart V."/>
            <person name="Puiu D."/>
            <person name="Shetty J."/>
            <person name="Stajich J.E."/>
            <person name="Tripathy S."/>
            <person name="Wawra S."/>
            <person name="van West P."/>
            <person name="Whitty B.R."/>
            <person name="Coutinho P.M."/>
            <person name="Henrissat B."/>
            <person name="Martin F."/>
            <person name="Thomas P.D."/>
            <person name="Tyler B.M."/>
            <person name="De Vries R.P."/>
            <person name="Kamoun S."/>
            <person name="Yandell M."/>
            <person name="Tisserat N."/>
            <person name="Buell C.R."/>
        </authorList>
    </citation>
    <scope>NUCLEOTIDE SEQUENCE</scope>
    <source>
        <strain evidence="6">DAOM:BR144</strain>
    </source>
</reference>
<dbReference type="Pfam" id="PF11559">
    <property type="entry name" value="ADIP"/>
    <property type="match status" value="1"/>
</dbReference>
<feature type="coiled-coil region" evidence="3">
    <location>
        <begin position="95"/>
        <end position="157"/>
    </location>
</feature>
<dbReference type="EMBL" id="GL376628">
    <property type="status" value="NOT_ANNOTATED_CDS"/>
    <property type="molecule type" value="Genomic_DNA"/>
</dbReference>
<feature type="region of interest" description="Disordered" evidence="4">
    <location>
        <begin position="545"/>
        <end position="570"/>
    </location>
</feature>
<dbReference type="OMA" id="SSTCIEA"/>
<dbReference type="PANTHER" id="PTHR47057:SF1">
    <property type="entry name" value="AFADIN_ALPHA-ACTININ-BINDING PROTEIN"/>
    <property type="match status" value="1"/>
</dbReference>
<proteinExistence type="inferred from homology"/>
<dbReference type="InterPro" id="IPR021622">
    <property type="entry name" value="Afadin/alpha-actinin-bd"/>
</dbReference>
<reference evidence="5" key="3">
    <citation type="submission" date="2015-02" db="UniProtKB">
        <authorList>
            <consortium name="EnsemblProtists"/>
        </authorList>
    </citation>
    <scope>IDENTIFICATION</scope>
    <source>
        <strain evidence="5">DAOM BR144</strain>
    </source>
</reference>
<feature type="compositionally biased region" description="Polar residues" evidence="4">
    <location>
        <begin position="553"/>
        <end position="564"/>
    </location>
</feature>
<dbReference type="InParanoid" id="K3WCM3"/>
<dbReference type="AlphaFoldDB" id="K3WCM3"/>
<dbReference type="eggNOG" id="ENOG502S4E8">
    <property type="taxonomic scope" value="Eukaryota"/>
</dbReference>
<evidence type="ECO:0000313" key="5">
    <source>
        <dbReference type="EnsemblProtists" id="PYU1_T002714"/>
    </source>
</evidence>
<feature type="coiled-coil region" evidence="3">
    <location>
        <begin position="270"/>
        <end position="311"/>
    </location>
</feature>
<accession>K3WCM3</accession>
<comment type="similarity">
    <text evidence="1">Belongs to the ADIP family.</text>
</comment>
<feature type="coiled-coil region" evidence="3">
    <location>
        <begin position="467"/>
        <end position="515"/>
    </location>
</feature>